<protein>
    <submittedName>
        <fullName evidence="2">Uncharacterized protein</fullName>
    </submittedName>
</protein>
<dbReference type="Proteomes" id="UP000010411">
    <property type="component" value="Unassembled WGS sequence"/>
</dbReference>
<comment type="caution">
    <text evidence="2">The sequence shown here is derived from an EMBL/GenBank/DDBJ whole genome shotgun (WGS) entry which is preliminary data.</text>
</comment>
<evidence type="ECO:0000313" key="2">
    <source>
        <dbReference type="EMBL" id="EKX64576.1"/>
    </source>
</evidence>
<dbReference type="EMBL" id="AEJC01000366">
    <property type="protein sequence ID" value="EKX64576.1"/>
    <property type="molecule type" value="Genomic_DNA"/>
</dbReference>
<gene>
    <name evidence="2" type="ORF">STRIP9103_08503</name>
</gene>
<name>L1KUT6_9ACTN</name>
<accession>L1KUT6</accession>
<sequence>MTPGGGPFPRPRRPYPSHPSGAAAPSPPLRLPARGEGVGRRVRVVCG</sequence>
<reference evidence="2 3" key="1">
    <citation type="submission" date="2012-11" db="EMBL/GenBank/DDBJ databases">
        <authorList>
            <person name="Huguet-Tapia J.C."/>
            <person name="Durkin A.S."/>
            <person name="Pettis G.S."/>
            <person name="Badger J.H."/>
        </authorList>
    </citation>
    <scope>NUCLEOTIDE SEQUENCE [LARGE SCALE GENOMIC DNA]</scope>
    <source>
        <strain evidence="2 3">91-03</strain>
    </source>
</reference>
<dbReference type="AlphaFoldDB" id="L1KUT6"/>
<evidence type="ECO:0000313" key="3">
    <source>
        <dbReference type="Proteomes" id="UP000010411"/>
    </source>
</evidence>
<keyword evidence="3" id="KW-1185">Reference proteome</keyword>
<organism evidence="2 3">
    <name type="scientific">Streptomyces ipomoeae 91-03</name>
    <dbReference type="NCBI Taxonomy" id="698759"/>
    <lineage>
        <taxon>Bacteria</taxon>
        <taxon>Bacillati</taxon>
        <taxon>Actinomycetota</taxon>
        <taxon>Actinomycetes</taxon>
        <taxon>Kitasatosporales</taxon>
        <taxon>Streptomycetaceae</taxon>
        <taxon>Streptomyces</taxon>
    </lineage>
</organism>
<dbReference type="PATRIC" id="fig|698759.3.peg.4805"/>
<feature type="region of interest" description="Disordered" evidence="1">
    <location>
        <begin position="1"/>
        <end position="47"/>
    </location>
</feature>
<proteinExistence type="predicted"/>
<evidence type="ECO:0000256" key="1">
    <source>
        <dbReference type="SAM" id="MobiDB-lite"/>
    </source>
</evidence>